<dbReference type="Gene3D" id="1.10.220.60">
    <property type="entry name" value="GRIP domain"/>
    <property type="match status" value="1"/>
</dbReference>
<evidence type="ECO:0000313" key="7">
    <source>
        <dbReference type="EMBL" id="KAG8235666.1"/>
    </source>
</evidence>
<name>A0A8K0KI64_LADFU</name>
<dbReference type="AlphaFoldDB" id="A0A8K0KI64"/>
<dbReference type="InterPro" id="IPR000237">
    <property type="entry name" value="GRIP_dom"/>
</dbReference>
<keyword evidence="8" id="KW-1185">Reference proteome</keyword>
<evidence type="ECO:0000256" key="2">
    <source>
        <dbReference type="ARBA" id="ARBA00022490"/>
    </source>
</evidence>
<comment type="caution">
    <text evidence="7">The sequence shown here is derived from an EMBL/GenBank/DDBJ whole genome shotgun (WGS) entry which is preliminary data.</text>
</comment>
<dbReference type="PROSITE" id="PS50913">
    <property type="entry name" value="GRIP"/>
    <property type="match status" value="1"/>
</dbReference>
<protein>
    <recommendedName>
        <fullName evidence="6">GRIP domain-containing protein</fullName>
    </recommendedName>
</protein>
<gene>
    <name evidence="7" type="ORF">J437_LFUL016039</name>
</gene>
<dbReference type="InterPro" id="IPR051841">
    <property type="entry name" value="MT-Golgi_org_protein"/>
</dbReference>
<evidence type="ECO:0000313" key="8">
    <source>
        <dbReference type="Proteomes" id="UP000792457"/>
    </source>
</evidence>
<accession>A0A8K0KI64</accession>
<dbReference type="OrthoDB" id="1926336at2759"/>
<evidence type="ECO:0000256" key="4">
    <source>
        <dbReference type="ARBA" id="ARBA00023054"/>
    </source>
</evidence>
<evidence type="ECO:0000256" key="1">
    <source>
        <dbReference type="ARBA" id="ARBA00004496"/>
    </source>
</evidence>
<dbReference type="GO" id="GO:0005737">
    <property type="term" value="C:cytoplasm"/>
    <property type="evidence" value="ECO:0007669"/>
    <property type="project" value="UniProtKB-SubCell"/>
</dbReference>
<keyword evidence="4 5" id="KW-0175">Coiled coil</keyword>
<comment type="subcellular location">
    <subcellularLocation>
        <location evidence="1">Cytoplasm</location>
    </subcellularLocation>
</comment>
<dbReference type="InterPro" id="IPR032023">
    <property type="entry name" value="GCC2_Rab_bind"/>
</dbReference>
<dbReference type="EMBL" id="KZ308935">
    <property type="protein sequence ID" value="KAG8235666.1"/>
    <property type="molecule type" value="Genomic_DNA"/>
</dbReference>
<reference evidence="7" key="1">
    <citation type="submission" date="2013-04" db="EMBL/GenBank/DDBJ databases">
        <authorList>
            <person name="Qu J."/>
            <person name="Murali S.C."/>
            <person name="Bandaranaike D."/>
            <person name="Bellair M."/>
            <person name="Blankenburg K."/>
            <person name="Chao H."/>
            <person name="Dinh H."/>
            <person name="Doddapaneni H."/>
            <person name="Downs B."/>
            <person name="Dugan-Rocha S."/>
            <person name="Elkadiri S."/>
            <person name="Gnanaolivu R.D."/>
            <person name="Hernandez B."/>
            <person name="Javaid M."/>
            <person name="Jayaseelan J.C."/>
            <person name="Lee S."/>
            <person name="Li M."/>
            <person name="Ming W."/>
            <person name="Munidasa M."/>
            <person name="Muniz J."/>
            <person name="Nguyen L."/>
            <person name="Ongeri F."/>
            <person name="Osuji N."/>
            <person name="Pu L.-L."/>
            <person name="Puazo M."/>
            <person name="Qu C."/>
            <person name="Quiroz J."/>
            <person name="Raj R."/>
            <person name="Weissenberger G."/>
            <person name="Xin Y."/>
            <person name="Zou X."/>
            <person name="Han Y."/>
            <person name="Richards S."/>
            <person name="Worley K."/>
            <person name="Muzny D."/>
            <person name="Gibbs R."/>
        </authorList>
    </citation>
    <scope>NUCLEOTIDE SEQUENCE</scope>
    <source>
        <strain evidence="7">Sampled in the wild</strain>
    </source>
</reference>
<keyword evidence="2" id="KW-0963">Cytoplasm</keyword>
<evidence type="ECO:0000256" key="5">
    <source>
        <dbReference type="SAM" id="Coils"/>
    </source>
</evidence>
<keyword evidence="3" id="KW-0597">Phosphoprotein</keyword>
<feature type="domain" description="GRIP" evidence="6">
    <location>
        <begin position="63"/>
        <end position="113"/>
    </location>
</feature>
<dbReference type="Pfam" id="PF16704">
    <property type="entry name" value="Rab_bind"/>
    <property type="match status" value="1"/>
</dbReference>
<dbReference type="PANTHER" id="PTHR18902:SF25">
    <property type="entry name" value="GRIP AND COILED-COIL DOMAIN-CONTAINING PROTEIN 2"/>
    <property type="match status" value="1"/>
</dbReference>
<feature type="coiled-coil region" evidence="5">
    <location>
        <begin position="19"/>
        <end position="67"/>
    </location>
</feature>
<evidence type="ECO:0000256" key="3">
    <source>
        <dbReference type="ARBA" id="ARBA00022553"/>
    </source>
</evidence>
<reference evidence="7" key="2">
    <citation type="submission" date="2017-10" db="EMBL/GenBank/DDBJ databases">
        <title>Ladona fulva Genome sequencing and assembly.</title>
        <authorList>
            <person name="Murali S."/>
            <person name="Richards S."/>
            <person name="Bandaranaike D."/>
            <person name="Bellair M."/>
            <person name="Blankenburg K."/>
            <person name="Chao H."/>
            <person name="Dinh H."/>
            <person name="Doddapaneni H."/>
            <person name="Dugan-Rocha S."/>
            <person name="Elkadiri S."/>
            <person name="Gnanaolivu R."/>
            <person name="Hernandez B."/>
            <person name="Skinner E."/>
            <person name="Javaid M."/>
            <person name="Lee S."/>
            <person name="Li M."/>
            <person name="Ming W."/>
            <person name="Munidasa M."/>
            <person name="Muniz J."/>
            <person name="Nguyen L."/>
            <person name="Hughes D."/>
            <person name="Osuji N."/>
            <person name="Pu L.-L."/>
            <person name="Puazo M."/>
            <person name="Qu C."/>
            <person name="Quiroz J."/>
            <person name="Raj R."/>
            <person name="Weissenberger G."/>
            <person name="Xin Y."/>
            <person name="Zou X."/>
            <person name="Han Y."/>
            <person name="Worley K."/>
            <person name="Muzny D."/>
            <person name="Gibbs R."/>
        </authorList>
    </citation>
    <scope>NUCLEOTIDE SEQUENCE</scope>
    <source>
        <strain evidence="7">Sampled in the wild</strain>
    </source>
</reference>
<dbReference type="PANTHER" id="PTHR18902">
    <property type="entry name" value="NUCLEAR MITOTIC APPARATUS PROTEIN 1-RELATED"/>
    <property type="match status" value="1"/>
</dbReference>
<sequence length="142" mass="15339">MIVISSSGVSGHRSSAAMVAALERRSKHLSLLLSEAESEGARLAQQNALLKEEVRRLERSAERTEHAHNAEYLKNVLIKFITLQGGDERCRLVPVLTTILKLSPEETSQLNTVASGGVLDSGHGAGASRGWGSYLPLWHSSP</sequence>
<organism evidence="7 8">
    <name type="scientific">Ladona fulva</name>
    <name type="common">Scarce chaser dragonfly</name>
    <name type="synonym">Libellula fulva</name>
    <dbReference type="NCBI Taxonomy" id="123851"/>
    <lineage>
        <taxon>Eukaryota</taxon>
        <taxon>Metazoa</taxon>
        <taxon>Ecdysozoa</taxon>
        <taxon>Arthropoda</taxon>
        <taxon>Hexapoda</taxon>
        <taxon>Insecta</taxon>
        <taxon>Pterygota</taxon>
        <taxon>Palaeoptera</taxon>
        <taxon>Odonata</taxon>
        <taxon>Epiprocta</taxon>
        <taxon>Anisoptera</taxon>
        <taxon>Libelluloidea</taxon>
        <taxon>Libellulidae</taxon>
        <taxon>Ladona</taxon>
    </lineage>
</organism>
<dbReference type="Pfam" id="PF01465">
    <property type="entry name" value="GRIP"/>
    <property type="match status" value="1"/>
</dbReference>
<dbReference type="Proteomes" id="UP000792457">
    <property type="component" value="Unassembled WGS sequence"/>
</dbReference>
<evidence type="ECO:0000259" key="6">
    <source>
        <dbReference type="PROSITE" id="PS50913"/>
    </source>
</evidence>
<dbReference type="SMART" id="SM00755">
    <property type="entry name" value="Grip"/>
    <property type="match status" value="1"/>
</dbReference>
<proteinExistence type="predicted"/>